<evidence type="ECO:0000256" key="3">
    <source>
        <dbReference type="SAM" id="SignalP"/>
    </source>
</evidence>
<keyword evidence="3" id="KW-0732">Signal</keyword>
<feature type="chain" id="PRO_5042091349" description="PpiC domain-containing protein" evidence="3">
    <location>
        <begin position="30"/>
        <end position="447"/>
    </location>
</feature>
<proteinExistence type="predicted"/>
<keyword evidence="2" id="KW-0413">Isomerase</keyword>
<dbReference type="GO" id="GO:0003755">
    <property type="term" value="F:peptidyl-prolyl cis-trans isomerase activity"/>
    <property type="evidence" value="ECO:0007669"/>
    <property type="project" value="UniProtKB-KW"/>
</dbReference>
<dbReference type="PROSITE" id="PS50198">
    <property type="entry name" value="PPIC_PPIASE_2"/>
    <property type="match status" value="1"/>
</dbReference>
<evidence type="ECO:0000256" key="1">
    <source>
        <dbReference type="ARBA" id="ARBA00022764"/>
    </source>
</evidence>
<dbReference type="Pfam" id="PF09312">
    <property type="entry name" value="SurA_N"/>
    <property type="match status" value="1"/>
</dbReference>
<dbReference type="InterPro" id="IPR023058">
    <property type="entry name" value="PPIase_PpiC_CS"/>
</dbReference>
<gene>
    <name evidence="5" type="ORF">GWO12_10720</name>
</gene>
<dbReference type="Gene3D" id="1.10.4030.10">
    <property type="entry name" value="Porin chaperone SurA, peptide-binding domain"/>
    <property type="match status" value="1"/>
</dbReference>
<evidence type="ECO:0000259" key="4">
    <source>
        <dbReference type="PROSITE" id="PS50198"/>
    </source>
</evidence>
<dbReference type="PROSITE" id="PS01096">
    <property type="entry name" value="PPIC_PPIASE_1"/>
    <property type="match status" value="1"/>
</dbReference>
<dbReference type="InterPro" id="IPR000297">
    <property type="entry name" value="PPIase_PpiC"/>
</dbReference>
<dbReference type="InterPro" id="IPR015391">
    <property type="entry name" value="SurA_N"/>
</dbReference>
<evidence type="ECO:0000313" key="5">
    <source>
        <dbReference type="EMBL" id="NIR75563.1"/>
    </source>
</evidence>
<dbReference type="SUPFAM" id="SSF109998">
    <property type="entry name" value="Triger factor/SurA peptide-binding domain-like"/>
    <property type="match status" value="1"/>
</dbReference>
<sequence length="447" mass="49878">MTGRQALRLALIGVSVVGALLSSAGATVAQTQTGLVDRIVAIVGDSVITRTELEEFIFSLEAGQGVDVPPANTPQREAFNRQALERLINETVVLVHAAREDITVGNDEVEQMVEDQLAQIRRRFQTPLQFEQALASRGETPASFRLRLTEQARAQIMKERLMQRRISELQPVPVSEEEIRQVFEAQKPFLGPKPASVTLKQVIIATRPTEEELMTTREEAEQALSRARSGEDFARLAREYSDDAASRPDGGNLGWVQRGDLLPEFEDALWSLRPGQISDIVETSVGFHIIKLERIRGNDRQARHILFRPTITEADRNRARQLADSVAAALRAGANIDSLIRLYGDPSELASLTDRPLDQLPDYFRQAIQGARAGDIVGPIELAAPGTAPKWSVVEIIERSAGGEWTLEDYRDVIRQQVEQQKIVERVVEDLREKTYIEIRLDDDPAN</sequence>
<dbReference type="SUPFAM" id="SSF54534">
    <property type="entry name" value="FKBP-like"/>
    <property type="match status" value="2"/>
</dbReference>
<comment type="caution">
    <text evidence="5">The sequence shown here is derived from an EMBL/GenBank/DDBJ whole genome shotgun (WGS) entry which is preliminary data.</text>
</comment>
<reference evidence="5 6" key="1">
    <citation type="submission" date="2020-01" db="EMBL/GenBank/DDBJ databases">
        <title>Genomes assembled from Gulf of Kutch pelagic sediment metagenomes.</title>
        <authorList>
            <person name="Chandrashekar M."/>
            <person name="Mahajan M.S."/>
            <person name="Dave K.J."/>
            <person name="Vatsa P."/>
            <person name="Nathani N.M."/>
        </authorList>
    </citation>
    <scope>NUCLEOTIDE SEQUENCE [LARGE SCALE GENOMIC DNA]</scope>
    <source>
        <strain evidence="5">KS3-K002</strain>
    </source>
</reference>
<dbReference type="InterPro" id="IPR050245">
    <property type="entry name" value="PrsA_foldase"/>
</dbReference>
<keyword evidence="1" id="KW-0574">Periplasm</keyword>
<dbReference type="Proteomes" id="UP000702544">
    <property type="component" value="Unassembled WGS sequence"/>
</dbReference>
<organism evidence="5 6">
    <name type="scientific">Candidatus Kutchimonas denitrificans</name>
    <dbReference type="NCBI Taxonomy" id="3056748"/>
    <lineage>
        <taxon>Bacteria</taxon>
        <taxon>Pseudomonadati</taxon>
        <taxon>Gemmatimonadota</taxon>
        <taxon>Gemmatimonadia</taxon>
        <taxon>Candidatus Palauibacterales</taxon>
        <taxon>Candidatus Palauibacteraceae</taxon>
        <taxon>Candidatus Kutchimonas</taxon>
    </lineage>
</organism>
<evidence type="ECO:0000313" key="6">
    <source>
        <dbReference type="Proteomes" id="UP000702544"/>
    </source>
</evidence>
<dbReference type="EMBL" id="JAACAK010000083">
    <property type="protein sequence ID" value="NIR75563.1"/>
    <property type="molecule type" value="Genomic_DNA"/>
</dbReference>
<dbReference type="PANTHER" id="PTHR47245:SF2">
    <property type="entry name" value="PEPTIDYL-PROLYL CIS-TRANS ISOMERASE HP_0175-RELATED"/>
    <property type="match status" value="1"/>
</dbReference>
<dbReference type="InterPro" id="IPR027304">
    <property type="entry name" value="Trigger_fact/SurA_dom_sf"/>
</dbReference>
<dbReference type="AlphaFoldDB" id="A0AAE4Z8E1"/>
<dbReference type="PANTHER" id="PTHR47245">
    <property type="entry name" value="PEPTIDYLPROLYL ISOMERASE"/>
    <property type="match status" value="1"/>
</dbReference>
<keyword evidence="2" id="KW-0697">Rotamase</keyword>
<feature type="domain" description="PpiC" evidence="4">
    <location>
        <begin position="194"/>
        <end position="294"/>
    </location>
</feature>
<dbReference type="InterPro" id="IPR046357">
    <property type="entry name" value="PPIase_dom_sf"/>
</dbReference>
<protein>
    <recommendedName>
        <fullName evidence="4">PpiC domain-containing protein</fullName>
    </recommendedName>
</protein>
<dbReference type="Gene3D" id="3.10.50.40">
    <property type="match status" value="2"/>
</dbReference>
<dbReference type="Pfam" id="PF00639">
    <property type="entry name" value="Rotamase"/>
    <property type="match status" value="2"/>
</dbReference>
<feature type="signal peptide" evidence="3">
    <location>
        <begin position="1"/>
        <end position="29"/>
    </location>
</feature>
<name>A0AAE4Z8E1_9BACT</name>
<accession>A0AAE4Z8E1</accession>
<evidence type="ECO:0000256" key="2">
    <source>
        <dbReference type="PROSITE-ProRule" id="PRU00278"/>
    </source>
</evidence>